<evidence type="ECO:0000259" key="3">
    <source>
        <dbReference type="SMART" id="SM01215"/>
    </source>
</evidence>
<feature type="domain" description="FMP27 WPPW motif-containing RBG unit" evidence="4">
    <location>
        <begin position="1733"/>
        <end position="2187"/>
    </location>
</feature>
<dbReference type="OrthoDB" id="1562405at2759"/>
<feature type="compositionally biased region" description="Polar residues" evidence="1">
    <location>
        <begin position="2759"/>
        <end position="2770"/>
    </location>
</feature>
<feature type="compositionally biased region" description="Low complexity" evidence="1">
    <location>
        <begin position="2591"/>
        <end position="2607"/>
    </location>
</feature>
<organism evidence="5 6">
    <name type="scientific">Ceriporiopsis subvermispora (strain B)</name>
    <name type="common">White-rot fungus</name>
    <name type="synonym">Gelatoporia subvermispora</name>
    <dbReference type="NCBI Taxonomy" id="914234"/>
    <lineage>
        <taxon>Eukaryota</taxon>
        <taxon>Fungi</taxon>
        <taxon>Dikarya</taxon>
        <taxon>Basidiomycota</taxon>
        <taxon>Agaricomycotina</taxon>
        <taxon>Agaricomycetes</taxon>
        <taxon>Polyporales</taxon>
        <taxon>Gelatoporiaceae</taxon>
        <taxon>Gelatoporia</taxon>
    </lineage>
</organism>
<dbReference type="STRING" id="914234.M2RPG6"/>
<feature type="region of interest" description="Disordered" evidence="1">
    <location>
        <begin position="2717"/>
        <end position="2849"/>
    </location>
</feature>
<name>M2RPG6_CERS8</name>
<dbReference type="EMBL" id="KB445792">
    <property type="protein sequence ID" value="EMD40776.1"/>
    <property type="molecule type" value="Genomic_DNA"/>
</dbReference>
<feature type="domain" description="FMP27 SW motif-containing RBG unit" evidence="3">
    <location>
        <begin position="1216"/>
        <end position="1318"/>
    </location>
</feature>
<dbReference type="Proteomes" id="UP000016930">
    <property type="component" value="Unassembled WGS sequence"/>
</dbReference>
<feature type="compositionally biased region" description="Basic and acidic residues" evidence="1">
    <location>
        <begin position="1912"/>
        <end position="1923"/>
    </location>
</feature>
<feature type="domain" description="FMP27/BLTP2/Hobbit GFWDK motif-containing RBG unit" evidence="2">
    <location>
        <begin position="1336"/>
        <end position="1488"/>
    </location>
</feature>
<keyword evidence="6" id="KW-1185">Reference proteome</keyword>
<feature type="compositionally biased region" description="Polar residues" evidence="1">
    <location>
        <begin position="2555"/>
        <end position="2571"/>
    </location>
</feature>
<evidence type="ECO:0000259" key="4">
    <source>
        <dbReference type="SMART" id="SM01216"/>
    </source>
</evidence>
<protein>
    <submittedName>
        <fullName evidence="5">Uncharacterized protein</fullName>
    </submittedName>
</protein>
<feature type="compositionally biased region" description="Basic and acidic residues" evidence="1">
    <location>
        <begin position="2536"/>
        <end position="2554"/>
    </location>
</feature>
<dbReference type="InterPro" id="IPR045167">
    <property type="entry name" value="Hobbit"/>
</dbReference>
<feature type="compositionally biased region" description="Low complexity" evidence="1">
    <location>
        <begin position="2820"/>
        <end position="2832"/>
    </location>
</feature>
<reference evidence="5 6" key="1">
    <citation type="journal article" date="2012" name="Proc. Natl. Acad. Sci. U.S.A.">
        <title>Comparative genomics of Ceriporiopsis subvermispora and Phanerochaete chrysosporium provide insight into selective ligninolysis.</title>
        <authorList>
            <person name="Fernandez-Fueyo E."/>
            <person name="Ruiz-Duenas F.J."/>
            <person name="Ferreira P."/>
            <person name="Floudas D."/>
            <person name="Hibbett D.S."/>
            <person name="Canessa P."/>
            <person name="Larrondo L.F."/>
            <person name="James T.Y."/>
            <person name="Seelenfreund D."/>
            <person name="Lobos S."/>
            <person name="Polanco R."/>
            <person name="Tello M."/>
            <person name="Honda Y."/>
            <person name="Watanabe T."/>
            <person name="Watanabe T."/>
            <person name="Ryu J.S."/>
            <person name="Kubicek C.P."/>
            <person name="Schmoll M."/>
            <person name="Gaskell J."/>
            <person name="Hammel K.E."/>
            <person name="St John F.J."/>
            <person name="Vanden Wymelenberg A."/>
            <person name="Sabat G."/>
            <person name="Splinter BonDurant S."/>
            <person name="Syed K."/>
            <person name="Yadav J.S."/>
            <person name="Doddapaneni H."/>
            <person name="Subramanian V."/>
            <person name="Lavin J.L."/>
            <person name="Oguiza J.A."/>
            <person name="Perez G."/>
            <person name="Pisabarro A.G."/>
            <person name="Ramirez L."/>
            <person name="Santoyo F."/>
            <person name="Master E."/>
            <person name="Coutinho P.M."/>
            <person name="Henrissat B."/>
            <person name="Lombard V."/>
            <person name="Magnuson J.K."/>
            <person name="Kuees U."/>
            <person name="Hori C."/>
            <person name="Igarashi K."/>
            <person name="Samejima M."/>
            <person name="Held B.W."/>
            <person name="Barry K.W."/>
            <person name="LaButti K.M."/>
            <person name="Lapidus A."/>
            <person name="Lindquist E.A."/>
            <person name="Lucas S.M."/>
            <person name="Riley R."/>
            <person name="Salamov A.A."/>
            <person name="Hoffmeister D."/>
            <person name="Schwenk D."/>
            <person name="Hadar Y."/>
            <person name="Yarden O."/>
            <person name="de Vries R.P."/>
            <person name="Wiebenga A."/>
            <person name="Stenlid J."/>
            <person name="Eastwood D."/>
            <person name="Grigoriev I.V."/>
            <person name="Berka R.M."/>
            <person name="Blanchette R.A."/>
            <person name="Kersten P."/>
            <person name="Martinez A.T."/>
            <person name="Vicuna R."/>
            <person name="Cullen D."/>
        </authorList>
    </citation>
    <scope>NUCLEOTIDE SEQUENCE [LARGE SCALE GENOMIC DNA]</scope>
    <source>
        <strain evidence="5 6">B</strain>
    </source>
</reference>
<feature type="region of interest" description="Disordered" evidence="1">
    <location>
        <begin position="2533"/>
        <end position="2623"/>
    </location>
</feature>
<dbReference type="SMART" id="SM01215">
    <property type="entry name" value="Fmp27_SW"/>
    <property type="match status" value="1"/>
</dbReference>
<sequence>MPLAATLVSITQILLYGGPHVHSNWTLLILWAIRIVTLSLLFRTYIGPSILNHVSDRLRVRSVSLRSIRGIYFRSKAGTWRIERVGISYHHPAMGAAGRFSLVVEGLSLDLVKRCDEEQLNASFRRRKGRPVLADFAPSPLASNLWFAVRLILSSTYAILDPYLRPLIRALFVGALRAAIRALPALTHVVDFELMSAVVTVSSIPGLRFEIREARVQTEVALQTLETVAATDPPKKRPQQIHKRFQSVADWNARLSGSLRRTWDRAWGATRATTSLTLLINGVTGMVPPSFANDTLRAGSSQRNFLDVPHFEFSLSLRINPHSGVESRSLKTSLNLGAIDADIGILRHIIGQLKPEHNGNSDPVDIQSPKREAPKLSSRLSWVSPLSPTSPLLETLSASMPFGWKSRTPRVRRLDSGARPRVLRYLNSFRIETSEVVLRYSSNAKVLDETYHHEVSIQNMVVCAGISHPDVHTLHREWLGSRHELHDKMWTDAYHLDSSIQHVSLARTGGGSVTNRLQVVSVGPSNIQALSSQWPPLWVPESSFLSGDPNAHLAVVNITFESINITEHLEVLQELLAHRQPKTSSNGAQQFPDILPYVPRFCFMMHVGRISGLLISNNRSNERPFALEAHSTGLGISVRNEFRSIPDKHSAHTLCDDPSVHMDVNALITLEPTFISVFGSYMDSPNLLHPHGSPGQSTEPLISIESINVSARGNGTGSVSEDPSTAISLDTESLYFDVMCWTEFISIELWHPGVIEALSSVFAGLTATQQASDRRPNAGIVSPLPIGVSASFAIGQLAAFITSPDLAPEDDLNISRGIAVRSGLLASITSIGPIHAERLRGLLPLGQKRFRLSLPSDPIIKALTSFSVPVTSSNRRIYSQLIMRNTVVRDAVSTRFSADILWGAEDDIGQNTSISFLEIPKVEVEATLSAASSDGRTLRLQDECSVDITVPSVKACLFLARIYSLLLASQTLRTIFATSTPKPARRQTSGLSYRLRCSFEKIQVLWEFPVRSKLFGRIYSLRIDLASGQSTTVHWATVVLAAAVLRESIKQIDEHWEELGRLSGWRLDIQTHSHPLSVAVDADSGLLRIPFDFILADLILDVNVTIKAIKHLGRMVPSSQFSIPPSPEAEAAKVVPPISIRLGYLTCEAADEDIETKLALIWKAGHAAARIRQEREDAFHAKVSAIDHKNPIHAPASQVADSDYQFSNIHTVSITEAQQRLYQIHSAAWKSSFTQAGEAQQRREGSYMQRAFGKILNPKGTEDLISVKPLGSVPPLCRLTLQHLSLMLSRPSVSDAALPDLLHTLGDGIPRDTQYSLLIPLHIRFTVSSLRLAFREYPLPLLNIPPHSDNRNPSLEFDGDVVIAEEMGPTASVEWIDCEIVRAHCGIQGATALSIPIPKTIMPVKTYASPIIRVTTDDVTDIAWGVSYGPATQDIMRVLDTLSHASRDSSPPIGFWDKLRLILHWKVQVQFDNEVHFHMKGSRDPHDLGGRGAGFALCWKGDPQLTIGHQNAERELIQVTSESMLVVIPNLEDSYSPDGQRIPPAKRRAVRQYERICAQLTSGVCFGVGFVLERSCGPECGTCTGGAFERQCRFFKFRPHYTIQLEKKSTEPEFKSAEDSYNGFRSDFIHMSISLTSALHPSALAANNSHSSIHLSPMVFANFWSWWSLFDSNLSLPIRQGSRYTRKRPVSPKFGQHLATLKYRIALARLFISHVYVDNSQDAWVDGVTPFVGVKAMIERFQADLHQRDQESTRTTREGIKTIHHKPFYAIEVVMKGLDLRALLAVFPEPLKQSVSELLESPPPVSDYRKRSSLTPIDSKSPWVDYEDYTEGHSAPSTTPDVYVLPMGACPQFTYVKRAIDAVNGPGTPVERTKFGTEDTHVCFLGKEASVPQVQIALTSMRIKELQRKASSDVDVHMRNGDKDTDDTNVPADPLGHSTNMRRMIGLLEDYILHLRKVDAESTMLNTSGGQSYYMPSDTVSPEEWAEFDNVYQVHCPQLFMDNAIRDILMQYYHCSRSRRGFEYHMATRAVKFIRDQALAALAEVPSQPDGHKGPVASAQAAAMAVRKLLVGDHDPSTPIERCHHDPAQADPLDGWSKGVSLRKSHICLLLKPQIVLRSESNAESVCVLAAVQGKLKSVAVMDDSNADDPVSGKVMSRNYASLSGLQTFSPSATNKCGEGHVPLEVLIDLRCETSAFDRLVPQTEASFQYDKFNRLRLRNNVTSIVRASEQQGPSHQHLQNQNDLIRLYVPRFTVSANDRHFQAISNIVTNLVLFSDAALKNRSEKLEKMLFSYDFTNLDSSADVVASMQARLRRALETQCEAEHKLRDAGEEGRTELLKLEGHIRLLGEELNLVFDAIKLAQDKAHDNPQKKSALLFHASSSEISWRMLDQQDQLIAKLDVRDIDFYWLNRHDSSTVNDLSVGDLRAFDGAADAEWTEILSKQNEPSTHPLVKRKLFLVADWVVLPPVGGITIYERFELTLHPMRLQLDTRVGHKILEYVWPSRKNRQPRESDNSGHALLDSNVMMDEPQTLAEPARRSFSDAPTRKSEDSHRLTTPSPRRLGSSRSFNDLRNMRNDSLQVPKLHKTRSTESLASPSSPSRSMTDSYKMRATASREYDDATEMKARSSQKTFVMVKVSSLHLMLSIQKEGSFLCRDARIRTRDLEYRNQTLSFEQLVDQFIPSGRNWTSWIKMAFQQPLVPVLPVAREIISKTKWIATKSHRPHDTPRNRPGSPGLAMFRSSTSSDGPPAKSKRQVKEQPSQDTTQGQQRALPRSGLANEIDNASDSPSDYGSPIRQLPRPRMLSMFKRRHETKKSVDSDASGGTTSSWSSRKSDSKDSVDSTQGPQL</sequence>
<dbReference type="SMART" id="SM01214">
    <property type="entry name" value="Fmp27_GFWDK"/>
    <property type="match status" value="1"/>
</dbReference>
<dbReference type="Pfam" id="PF10344">
    <property type="entry name" value="Hobbit"/>
    <property type="match status" value="1"/>
</dbReference>
<gene>
    <name evidence="5" type="ORF">CERSUDRAFT_111360</name>
</gene>
<feature type="compositionally biased region" description="Basic and acidic residues" evidence="1">
    <location>
        <begin position="2614"/>
        <end position="2623"/>
    </location>
</feature>
<dbReference type="PANTHER" id="PTHR15678">
    <property type="entry name" value="ANTIGEN MLAA-22-RELATED"/>
    <property type="match status" value="1"/>
</dbReference>
<accession>M2RPG6</accession>
<dbReference type="PANTHER" id="PTHR15678:SF6">
    <property type="entry name" value="BRIDGE-LIKE LIPID TRANSFER PROTEIN FAMILY MEMBER 2"/>
    <property type="match status" value="1"/>
</dbReference>
<feature type="region of interest" description="Disordered" evidence="1">
    <location>
        <begin position="1912"/>
        <end position="1936"/>
    </location>
</feature>
<proteinExistence type="predicted"/>
<dbReference type="InterPro" id="IPR019415">
    <property type="entry name" value="FMP27_SW_RBG"/>
</dbReference>
<dbReference type="InterPro" id="IPR019441">
    <property type="entry name" value="FMP27/BLTP2/Hobbit_GFWDK_RBG"/>
</dbReference>
<evidence type="ECO:0000313" key="5">
    <source>
        <dbReference type="EMBL" id="EMD40776.1"/>
    </source>
</evidence>
<evidence type="ECO:0000256" key="1">
    <source>
        <dbReference type="SAM" id="MobiDB-lite"/>
    </source>
</evidence>
<dbReference type="SMART" id="SM01216">
    <property type="entry name" value="Fmp27_WPPW"/>
    <property type="match status" value="1"/>
</dbReference>
<evidence type="ECO:0000259" key="2">
    <source>
        <dbReference type="SMART" id="SM01214"/>
    </source>
</evidence>
<evidence type="ECO:0000313" key="6">
    <source>
        <dbReference type="Proteomes" id="UP000016930"/>
    </source>
</evidence>
<dbReference type="InterPro" id="IPR019449">
    <property type="entry name" value="FMP27_WPPW_RBG"/>
</dbReference>
<dbReference type="HOGENOM" id="CLU_000202_1_0_1"/>